<organism evidence="1 2">
    <name type="scientific">Xylanibacter ruminicola</name>
    <name type="common">Prevotella ruminicola</name>
    <dbReference type="NCBI Taxonomy" id="839"/>
    <lineage>
        <taxon>Bacteria</taxon>
        <taxon>Pseudomonadati</taxon>
        <taxon>Bacteroidota</taxon>
        <taxon>Bacteroidia</taxon>
        <taxon>Bacteroidales</taxon>
        <taxon>Prevotellaceae</taxon>
        <taxon>Xylanibacter</taxon>
    </lineage>
</organism>
<evidence type="ECO:0008006" key="3">
    <source>
        <dbReference type="Google" id="ProtNLM"/>
    </source>
</evidence>
<name>A0A1H4C8H8_XYLRU</name>
<dbReference type="Pfam" id="PF08902">
    <property type="entry name" value="DUF1848"/>
    <property type="match status" value="1"/>
</dbReference>
<accession>A0A1H4C8H8</accession>
<gene>
    <name evidence="1" type="ORF">SAMN05216462_1826</name>
</gene>
<reference evidence="1 2" key="1">
    <citation type="submission" date="2016-10" db="EMBL/GenBank/DDBJ databases">
        <authorList>
            <person name="de Groot N.N."/>
        </authorList>
    </citation>
    <scope>NUCLEOTIDE SEQUENCE [LARGE SCALE GENOMIC DNA]</scope>
    <source>
        <strain evidence="1 2">D31d</strain>
    </source>
</reference>
<proteinExistence type="predicted"/>
<sequence>MILSVSRRTDIPAFYSEWFFNRLKEGFVYVRNPMNIHQVSKITISPDVIDCIVLWSKNPRPMLNRLDELKDYMYYFQFTINPYDKGLELGVPRKEGIIQTFKELSEKIGTKRVIWRYDPILLTDSMGIDYHVRYFEEIAKRLAGFTDTCVISFVDLYKKTQRNLQDSLAREPSLKEMADLATKLFFIASRYGIKIQTCAEEIALESVGIKHGKCIDNALIEDLLGVKLVVDKDPNQRKECGCVQSIDIGEYNTCAHGCKYCYANFKDGVVAKNRMAHDPNSPLLIGALGTDDKVFERKLFSFIKIPEPFKAGDIVKLKHPELYKKASDFYGYGTNLYKIVEIRGNVVRLAGVQTEVSLAQVKPVAIDGVEDRWIYYDPVIAASIVFPGDEIPAHRTDYSYYMDAFEHCFDERHRSFRVLVAKKKLVYVHEVQHWLRKHHQEDRLKINESML</sequence>
<dbReference type="EMBL" id="FNRF01000003">
    <property type="protein sequence ID" value="SEA56658.1"/>
    <property type="molecule type" value="Genomic_DNA"/>
</dbReference>
<dbReference type="AlphaFoldDB" id="A0A1H4C8H8"/>
<protein>
    <recommendedName>
        <fullName evidence="3">DUF1848 domain-containing protein</fullName>
    </recommendedName>
</protein>
<evidence type="ECO:0000313" key="1">
    <source>
        <dbReference type="EMBL" id="SEA56658.1"/>
    </source>
</evidence>
<dbReference type="Proteomes" id="UP000182257">
    <property type="component" value="Unassembled WGS sequence"/>
</dbReference>
<evidence type="ECO:0000313" key="2">
    <source>
        <dbReference type="Proteomes" id="UP000182257"/>
    </source>
</evidence>
<dbReference type="RefSeq" id="WP_074761178.1">
    <property type="nucleotide sequence ID" value="NZ_FNRF01000003.1"/>
</dbReference>
<dbReference type="InterPro" id="IPR014998">
    <property type="entry name" value="DUF1848"/>
</dbReference>
<dbReference type="OrthoDB" id="9771212at2"/>